<dbReference type="InterPro" id="IPR028082">
    <property type="entry name" value="Peripla_BP_I"/>
</dbReference>
<evidence type="ECO:0000313" key="8">
    <source>
        <dbReference type="Proteomes" id="UP000663844"/>
    </source>
</evidence>
<keyword evidence="2" id="KW-0812">Transmembrane</keyword>
<gene>
    <name evidence="7" type="ORF">OXD698_LOCUS42473</name>
</gene>
<dbReference type="InterPro" id="IPR001828">
    <property type="entry name" value="ANF_lig-bd_rcpt"/>
</dbReference>
<evidence type="ECO:0000256" key="4">
    <source>
        <dbReference type="ARBA" id="ARBA00023136"/>
    </source>
</evidence>
<sequence length="344" mass="40052">MIKNTIYFFLIFSVQSQSSIPIGWFVDKKSMNNVEINTFSEALTAAMNLTDSFSWPIDQYSFQSLHENVNDVNIYSSVHRICNRLESGAVGTISNIDNPKTRLLELFMKRLHISMISLNYFNYNKQESSLINKFYHLTMKIDLLPALAAFIRRYKVTKLFYIIEGDEAFERYQAMMVAQAREKSYDILDIQGRQLIDNTNSNHTKNLLQSVEINDRGTKEERYIVLDLIDIQSYIKLLMQIRHQGMTTPHYHYILMTLEADRIDMRAFRYGGVNVTYFLPKSAFKMNASVNSSITDRLSLPSFEKKALADALYLYMQAIMFLDERTRAKIVDSDSTDDNFDHLK</sequence>
<evidence type="ECO:0000256" key="5">
    <source>
        <dbReference type="SAM" id="SignalP"/>
    </source>
</evidence>
<evidence type="ECO:0000256" key="1">
    <source>
        <dbReference type="ARBA" id="ARBA00004370"/>
    </source>
</evidence>
<accession>A0A820DIR9</accession>
<dbReference type="Pfam" id="PF01094">
    <property type="entry name" value="ANF_receptor"/>
    <property type="match status" value="1"/>
</dbReference>
<name>A0A820DIR9_9BILA</name>
<feature type="domain" description="Receptor ligand binding region" evidence="6">
    <location>
        <begin position="101"/>
        <end position="320"/>
    </location>
</feature>
<dbReference type="AlphaFoldDB" id="A0A820DIR9"/>
<keyword evidence="3" id="KW-1133">Transmembrane helix</keyword>
<proteinExistence type="predicted"/>
<evidence type="ECO:0000313" key="7">
    <source>
        <dbReference type="EMBL" id="CAF4232434.1"/>
    </source>
</evidence>
<dbReference type="Gene3D" id="3.40.50.2300">
    <property type="match status" value="1"/>
</dbReference>
<dbReference type="EMBL" id="CAJOAZ010011148">
    <property type="protein sequence ID" value="CAF4232434.1"/>
    <property type="molecule type" value="Genomic_DNA"/>
</dbReference>
<protein>
    <recommendedName>
        <fullName evidence="6">Receptor ligand binding region domain-containing protein</fullName>
    </recommendedName>
</protein>
<comment type="subcellular location">
    <subcellularLocation>
        <location evidence="1">Membrane</location>
    </subcellularLocation>
</comment>
<feature type="signal peptide" evidence="5">
    <location>
        <begin position="1"/>
        <end position="16"/>
    </location>
</feature>
<feature type="non-terminal residue" evidence="7">
    <location>
        <position position="1"/>
    </location>
</feature>
<organism evidence="7 8">
    <name type="scientific">Adineta steineri</name>
    <dbReference type="NCBI Taxonomy" id="433720"/>
    <lineage>
        <taxon>Eukaryota</taxon>
        <taxon>Metazoa</taxon>
        <taxon>Spiralia</taxon>
        <taxon>Gnathifera</taxon>
        <taxon>Rotifera</taxon>
        <taxon>Eurotatoria</taxon>
        <taxon>Bdelloidea</taxon>
        <taxon>Adinetida</taxon>
        <taxon>Adinetidae</taxon>
        <taxon>Adineta</taxon>
    </lineage>
</organism>
<comment type="caution">
    <text evidence="7">The sequence shown here is derived from an EMBL/GenBank/DDBJ whole genome shotgun (WGS) entry which is preliminary data.</text>
</comment>
<evidence type="ECO:0000259" key="6">
    <source>
        <dbReference type="Pfam" id="PF01094"/>
    </source>
</evidence>
<keyword evidence="5" id="KW-0732">Signal</keyword>
<evidence type="ECO:0000256" key="2">
    <source>
        <dbReference type="ARBA" id="ARBA00022692"/>
    </source>
</evidence>
<feature type="chain" id="PRO_5032803000" description="Receptor ligand binding region domain-containing protein" evidence="5">
    <location>
        <begin position="17"/>
        <end position="344"/>
    </location>
</feature>
<evidence type="ECO:0000256" key="3">
    <source>
        <dbReference type="ARBA" id="ARBA00022989"/>
    </source>
</evidence>
<dbReference type="Proteomes" id="UP000663844">
    <property type="component" value="Unassembled WGS sequence"/>
</dbReference>
<reference evidence="7" key="1">
    <citation type="submission" date="2021-02" db="EMBL/GenBank/DDBJ databases">
        <authorList>
            <person name="Nowell W R."/>
        </authorList>
    </citation>
    <scope>NUCLEOTIDE SEQUENCE</scope>
</reference>
<keyword evidence="4" id="KW-0472">Membrane</keyword>
<dbReference type="SUPFAM" id="SSF53822">
    <property type="entry name" value="Periplasmic binding protein-like I"/>
    <property type="match status" value="1"/>
</dbReference>
<dbReference type="GO" id="GO:0016020">
    <property type="term" value="C:membrane"/>
    <property type="evidence" value="ECO:0007669"/>
    <property type="project" value="UniProtKB-SubCell"/>
</dbReference>